<feature type="transmembrane region" description="Helical" evidence="5">
    <location>
        <begin position="601"/>
        <end position="624"/>
    </location>
</feature>
<proteinExistence type="predicted"/>
<name>A0A7S2EX14_9STRA</name>
<evidence type="ECO:0000313" key="7">
    <source>
        <dbReference type="EMBL" id="CAD9359284.1"/>
    </source>
</evidence>
<evidence type="ECO:0000256" key="5">
    <source>
        <dbReference type="SAM" id="Phobius"/>
    </source>
</evidence>
<evidence type="ECO:0000256" key="3">
    <source>
        <dbReference type="ARBA" id="ARBA00022989"/>
    </source>
</evidence>
<evidence type="ECO:0008006" key="8">
    <source>
        <dbReference type="Google" id="ProtNLM"/>
    </source>
</evidence>
<dbReference type="PANTHER" id="PTHR23112:SF0">
    <property type="entry name" value="TRANSMEMBRANE PROTEIN 116"/>
    <property type="match status" value="1"/>
</dbReference>
<dbReference type="Gene3D" id="3.50.30.30">
    <property type="match status" value="1"/>
</dbReference>
<keyword evidence="6" id="KW-0732">Signal</keyword>
<dbReference type="CDD" id="cd00637">
    <property type="entry name" value="7tm_classA_rhodopsin-like"/>
    <property type="match status" value="1"/>
</dbReference>
<dbReference type="EMBL" id="HBGN01040536">
    <property type="protein sequence ID" value="CAD9359284.1"/>
    <property type="molecule type" value="Transcribed_RNA"/>
</dbReference>
<gene>
    <name evidence="7" type="ORF">DBRI1063_LOCUS25955</name>
</gene>
<feature type="transmembrane region" description="Helical" evidence="5">
    <location>
        <begin position="563"/>
        <end position="581"/>
    </location>
</feature>
<protein>
    <recommendedName>
        <fullName evidence="8">G-protein coupled receptors family 1 profile domain-containing protein</fullName>
    </recommendedName>
</protein>
<evidence type="ECO:0000256" key="4">
    <source>
        <dbReference type="ARBA" id="ARBA00023136"/>
    </source>
</evidence>
<feature type="signal peptide" evidence="6">
    <location>
        <begin position="1"/>
        <end position="23"/>
    </location>
</feature>
<keyword evidence="4 5" id="KW-0472">Membrane</keyword>
<dbReference type="GO" id="GO:0007189">
    <property type="term" value="P:adenylate cyclase-activating G protein-coupled receptor signaling pathway"/>
    <property type="evidence" value="ECO:0007669"/>
    <property type="project" value="TreeGrafter"/>
</dbReference>
<dbReference type="Gene3D" id="1.20.1070.10">
    <property type="entry name" value="Rhodopsin 7-helix transmembrane proteins"/>
    <property type="match status" value="1"/>
</dbReference>
<sequence length="823" mass="91079">MRCSLAIASLLILVSSLCTCISAESKNESIIIDTLNDWKRCSLEGGEWSICLQPTGYGLSWYCPLDESEHALDKLGNISWYGIQTDFHPCFKCPTEDSPLGSDCLSTMTTLVEQYNITPTTNEYEDIFEVGIEYCAEMCEAGLSGDVCSDENKCTGGSHFCDYSGDDELTGVCKMCPADVGECFNGGFSSSDRSLKECYKCRLACYDVTVSSLSVDGEELTSEPIRMATQESTLSASGPLVDCSDIILADVDICPDAEGSVCLVADYTIHSLLFFDISDKAEKSGCVAMIKFDGVSSYIGGSHHSYDHLTIPFVSVGTNDGNHLKDNKIGSTAHVGSEIWGSACYPSFEAIACNDKIPCQDADTYCDYTVAQNGVYVEGECVECPKGEGGEPDPLGCYFERREGSFIKTQEEVESCAKSCGAYLTYDECKFCPNDISAFEFGVENKADQCHFCPQNDVLHPDRFVPLFGKNITCWSMQAFFERLEVPKDSENCQLAQSFNYICGCQGPGYAGASTQAKKNALVWVPRVTAMLSVMGSLFVLIDVLRERSRRSKPFFQLMAQMSFFDIIGSVAYAFTSLPIPSNFYFPGAHGNKASCTSQGFFIQVGTVACFTNVSLAVYYFLMIKKGWSQTRLKKVILWLLICPVIVGMTFAFAGIPFMGNLVLWCNNSAPWWPDIPVAIAIFVATFIMGSVFWDVYKKDQASKRWRQRGDSGSGNSISTKVFWQSVWYLMSFYATWPPYLALQYFWASGKAYDTYYFILFAGALVPLQGGWNWFVYARNRQLKGLRTAMSSYISSRLVTGTSFRSVNRSSTNRSSNNQSDQP</sequence>
<feature type="transmembrane region" description="Helical" evidence="5">
    <location>
        <begin position="636"/>
        <end position="656"/>
    </location>
</feature>
<dbReference type="GO" id="GO:0005886">
    <property type="term" value="C:plasma membrane"/>
    <property type="evidence" value="ECO:0007669"/>
    <property type="project" value="TreeGrafter"/>
</dbReference>
<feature type="transmembrane region" description="Helical" evidence="5">
    <location>
        <begin position="718"/>
        <end position="737"/>
    </location>
</feature>
<evidence type="ECO:0000256" key="2">
    <source>
        <dbReference type="ARBA" id="ARBA00022692"/>
    </source>
</evidence>
<feature type="transmembrane region" description="Helical" evidence="5">
    <location>
        <begin position="524"/>
        <end position="542"/>
    </location>
</feature>
<keyword evidence="2 5" id="KW-0812">Transmembrane</keyword>
<dbReference type="PANTHER" id="PTHR23112">
    <property type="entry name" value="G PROTEIN-COUPLED RECEPTOR 157-RELATED"/>
    <property type="match status" value="1"/>
</dbReference>
<accession>A0A7S2EX14</accession>
<organism evidence="7">
    <name type="scientific">Ditylum brightwellii</name>
    <dbReference type="NCBI Taxonomy" id="49249"/>
    <lineage>
        <taxon>Eukaryota</taxon>
        <taxon>Sar</taxon>
        <taxon>Stramenopiles</taxon>
        <taxon>Ochrophyta</taxon>
        <taxon>Bacillariophyta</taxon>
        <taxon>Mediophyceae</taxon>
        <taxon>Lithodesmiophycidae</taxon>
        <taxon>Lithodesmiales</taxon>
        <taxon>Lithodesmiaceae</taxon>
        <taxon>Ditylum</taxon>
    </lineage>
</organism>
<keyword evidence="3 5" id="KW-1133">Transmembrane helix</keyword>
<comment type="subcellular location">
    <subcellularLocation>
        <location evidence="1">Membrane</location>
        <topology evidence="1">Multi-pass membrane protein</topology>
    </subcellularLocation>
</comment>
<reference evidence="7" key="1">
    <citation type="submission" date="2021-01" db="EMBL/GenBank/DDBJ databases">
        <authorList>
            <person name="Corre E."/>
            <person name="Pelletier E."/>
            <person name="Niang G."/>
            <person name="Scheremetjew M."/>
            <person name="Finn R."/>
            <person name="Kale V."/>
            <person name="Holt S."/>
            <person name="Cochrane G."/>
            <person name="Meng A."/>
            <person name="Brown T."/>
            <person name="Cohen L."/>
        </authorList>
    </citation>
    <scope>NUCLEOTIDE SEQUENCE</scope>
    <source>
        <strain evidence="7">Pop2</strain>
    </source>
</reference>
<feature type="chain" id="PRO_5031179369" description="G-protein coupled receptors family 1 profile domain-containing protein" evidence="6">
    <location>
        <begin position="24"/>
        <end position="823"/>
    </location>
</feature>
<dbReference type="GO" id="GO:0004930">
    <property type="term" value="F:G protein-coupled receptor activity"/>
    <property type="evidence" value="ECO:0007669"/>
    <property type="project" value="TreeGrafter"/>
</dbReference>
<evidence type="ECO:0000256" key="6">
    <source>
        <dbReference type="SAM" id="SignalP"/>
    </source>
</evidence>
<dbReference type="SUPFAM" id="SSF81321">
    <property type="entry name" value="Family A G protein-coupled receptor-like"/>
    <property type="match status" value="1"/>
</dbReference>
<feature type="transmembrane region" description="Helical" evidence="5">
    <location>
        <begin position="676"/>
        <end position="697"/>
    </location>
</feature>
<dbReference type="AlphaFoldDB" id="A0A7S2EX14"/>
<evidence type="ECO:0000256" key="1">
    <source>
        <dbReference type="ARBA" id="ARBA00004141"/>
    </source>
</evidence>
<feature type="transmembrane region" description="Helical" evidence="5">
    <location>
        <begin position="757"/>
        <end position="777"/>
    </location>
</feature>